<dbReference type="GeneTree" id="ENSGT01000000214408"/>
<dbReference type="STRING" id="1676925.ENSPKIP00000038603"/>
<dbReference type="InterPro" id="IPR001584">
    <property type="entry name" value="Integrase_cat-core"/>
</dbReference>
<feature type="compositionally biased region" description="Acidic residues" evidence="1">
    <location>
        <begin position="309"/>
        <end position="318"/>
    </location>
</feature>
<reference evidence="3" key="1">
    <citation type="submission" date="2025-08" db="UniProtKB">
        <authorList>
            <consortium name="Ensembl"/>
        </authorList>
    </citation>
    <scope>IDENTIFICATION</scope>
</reference>
<dbReference type="InterPro" id="IPR052160">
    <property type="entry name" value="Gypsy_RT_Integrase-like"/>
</dbReference>
<evidence type="ECO:0000259" key="2">
    <source>
        <dbReference type="PROSITE" id="PS50994"/>
    </source>
</evidence>
<evidence type="ECO:0000256" key="1">
    <source>
        <dbReference type="SAM" id="MobiDB-lite"/>
    </source>
</evidence>
<dbReference type="Gene3D" id="1.10.340.70">
    <property type="match status" value="1"/>
</dbReference>
<organism evidence="3 4">
    <name type="scientific">Paramormyrops kingsleyae</name>
    <dbReference type="NCBI Taxonomy" id="1676925"/>
    <lineage>
        <taxon>Eukaryota</taxon>
        <taxon>Metazoa</taxon>
        <taxon>Chordata</taxon>
        <taxon>Craniata</taxon>
        <taxon>Vertebrata</taxon>
        <taxon>Euteleostomi</taxon>
        <taxon>Actinopterygii</taxon>
        <taxon>Neopterygii</taxon>
        <taxon>Teleostei</taxon>
        <taxon>Osteoglossocephala</taxon>
        <taxon>Osteoglossomorpha</taxon>
        <taxon>Osteoglossiformes</taxon>
        <taxon>Mormyridae</taxon>
        <taxon>Paramormyrops</taxon>
    </lineage>
</organism>
<keyword evidence="4" id="KW-1185">Reference proteome</keyword>
<evidence type="ECO:0000313" key="4">
    <source>
        <dbReference type="Proteomes" id="UP000261540"/>
    </source>
</evidence>
<name>A0A3B3T815_9TELE</name>
<dbReference type="InterPro" id="IPR012337">
    <property type="entry name" value="RNaseH-like_sf"/>
</dbReference>
<protein>
    <recommendedName>
        <fullName evidence="2">Integrase catalytic domain-containing protein</fullName>
    </recommendedName>
</protein>
<dbReference type="SUPFAM" id="SSF53098">
    <property type="entry name" value="Ribonuclease H-like"/>
    <property type="match status" value="1"/>
</dbReference>
<dbReference type="PROSITE" id="PS50994">
    <property type="entry name" value="INTEGRASE"/>
    <property type="match status" value="1"/>
</dbReference>
<sequence length="371" mass="43014">MRNFEFFQAVNEYLSVGGFGPDVQRRERREVRRVSVNFKVINGRLFYTGPSQQYMRLVIMTEEEKRSALMECHDNLVTGKHNGVRSTRDRVIARYYWSTLIQDVKDWVKDCHRCQLNDPIKTVPPFLHTIKVKEAWDVLGLDLIGPLPETVRHNKFVLTMTDMYTKWVIADPLQSKTVNEVSLAITTKLYMFGMVRHIITDQAKEFIKELNDSIFSRLKIKNAVSSVYHPQPNGQDELTNQDIKRTLRKYVNGSRNDWDLNLPAMVYGVNTAKQVGKENSTRHSPYFLLFHRHPHLPEVTNPCPKAESLEDSNPEDDTDSKVNEMKPLNETVLSNIEGVQSTFEDQKYAPNEGTFLQDHCYSTLEVKMEEP</sequence>
<accession>A0A3B3T815</accession>
<dbReference type="GO" id="GO:0015074">
    <property type="term" value="P:DNA integration"/>
    <property type="evidence" value="ECO:0007669"/>
    <property type="project" value="InterPro"/>
</dbReference>
<dbReference type="PANTHER" id="PTHR47266">
    <property type="entry name" value="ENDONUCLEASE-RELATED"/>
    <property type="match status" value="1"/>
</dbReference>
<dbReference type="Proteomes" id="UP000261540">
    <property type="component" value="Unplaced"/>
</dbReference>
<evidence type="ECO:0000313" key="3">
    <source>
        <dbReference type="Ensembl" id="ENSPKIP00000038603.1"/>
    </source>
</evidence>
<dbReference type="Pfam" id="PF17921">
    <property type="entry name" value="Integrase_H2C2"/>
    <property type="match status" value="1"/>
</dbReference>
<dbReference type="AlphaFoldDB" id="A0A3B3T815"/>
<reference evidence="3" key="2">
    <citation type="submission" date="2025-09" db="UniProtKB">
        <authorList>
            <consortium name="Ensembl"/>
        </authorList>
    </citation>
    <scope>IDENTIFICATION</scope>
</reference>
<dbReference type="GO" id="GO:0003676">
    <property type="term" value="F:nucleic acid binding"/>
    <property type="evidence" value="ECO:0007669"/>
    <property type="project" value="InterPro"/>
</dbReference>
<proteinExistence type="predicted"/>
<dbReference type="InterPro" id="IPR041588">
    <property type="entry name" value="Integrase_H2C2"/>
</dbReference>
<dbReference type="Ensembl" id="ENSPKIT00000019596.1">
    <property type="protein sequence ID" value="ENSPKIP00000038603.1"/>
    <property type="gene ID" value="ENSPKIG00000016312.1"/>
</dbReference>
<dbReference type="Gene3D" id="3.30.420.10">
    <property type="entry name" value="Ribonuclease H-like superfamily/Ribonuclease H"/>
    <property type="match status" value="1"/>
</dbReference>
<feature type="domain" description="Integrase catalytic" evidence="2">
    <location>
        <begin position="120"/>
        <end position="293"/>
    </location>
</feature>
<feature type="region of interest" description="Disordered" evidence="1">
    <location>
        <begin position="300"/>
        <end position="324"/>
    </location>
</feature>
<dbReference type="InterPro" id="IPR036397">
    <property type="entry name" value="RNaseH_sf"/>
</dbReference>